<reference evidence="7 8" key="1">
    <citation type="submission" date="2019-03" db="EMBL/GenBank/DDBJ databases">
        <title>Draft genome sequence data and analysis of a Fermenting Bacterium, Soehngenia longevitae strain 1933PT, isolated from petroleum reservoir in Azerbaijan.</title>
        <authorList>
            <person name="Grouzdev D.S."/>
            <person name="Bidzhieva S.K."/>
            <person name="Sokolova D.S."/>
            <person name="Tourova T.P."/>
            <person name="Poltaraus A.B."/>
            <person name="Nazina T.N."/>
        </authorList>
    </citation>
    <scope>NUCLEOTIDE SEQUENCE [LARGE SCALE GENOMIC DNA]</scope>
    <source>
        <strain evidence="7 8">1933P</strain>
    </source>
</reference>
<evidence type="ECO:0000313" key="8">
    <source>
        <dbReference type="Proteomes" id="UP000298381"/>
    </source>
</evidence>
<gene>
    <name evidence="7" type="ORF">E4100_00270</name>
</gene>
<comment type="catalytic activity">
    <reaction evidence="5">
        <text>a 2'-deoxyadenosine in DNA + S-adenosyl-L-methionine = an N(6)-methyl-2'-deoxyadenosine in DNA + S-adenosyl-L-homocysteine + H(+)</text>
        <dbReference type="Rhea" id="RHEA:15197"/>
        <dbReference type="Rhea" id="RHEA-COMP:12418"/>
        <dbReference type="Rhea" id="RHEA-COMP:12419"/>
        <dbReference type="ChEBI" id="CHEBI:15378"/>
        <dbReference type="ChEBI" id="CHEBI:57856"/>
        <dbReference type="ChEBI" id="CHEBI:59789"/>
        <dbReference type="ChEBI" id="CHEBI:90615"/>
        <dbReference type="ChEBI" id="CHEBI:90616"/>
        <dbReference type="EC" id="2.1.1.72"/>
    </reaction>
</comment>
<dbReference type="AlphaFoldDB" id="A0A4Z0D9N0"/>
<keyword evidence="8" id="KW-1185">Reference proteome</keyword>
<dbReference type="GO" id="GO:0003676">
    <property type="term" value="F:nucleic acid binding"/>
    <property type="evidence" value="ECO:0007669"/>
    <property type="project" value="InterPro"/>
</dbReference>
<evidence type="ECO:0000256" key="4">
    <source>
        <dbReference type="ARBA" id="ARBA00022691"/>
    </source>
</evidence>
<dbReference type="CDD" id="cd02440">
    <property type="entry name" value="AdoMet_MTases"/>
    <property type="match status" value="1"/>
</dbReference>
<accession>A0A4Z0D9N0</accession>
<proteinExistence type="predicted"/>
<dbReference type="InterPro" id="IPR011639">
    <property type="entry name" value="MethylTrfase_TaqI-like_dom"/>
</dbReference>
<sequence length="545" mass="62805">MISEMIEEALKITCNYLSQNYSKVDYKNLINEISVIAGVDEIEFEKDDTLYSYESIQKILSSLNEKESTRKIKGVYYTPIDVVRFILINSIKSACGKLKPNGLHVLDLNGIPYNSFCFNKTVYDPTCGSGEFLLAALEIKLDLLDLHKTNISKGNLKKIVSTIKGNDLNIDSVIITKIRLFLCALQRQGVSKVMGLGMVLNNSFENYDFVQTAPNLEKRYDIIVGNPPYVEDSKSGLSPENKYGNIYANVLENAGRHLKPNGSIGFVIPLSYVSTPRMSKIRDVLYTFVPEQYILSYSDRPDCLFTSVHQKLCILIGRSKNNEKTIYTSNYRYWYSEERPELFNTVEVVKNLFLTDGCIPKLGTKTDNSVYQKVIRKQMRLLDILEGNGDASIYLNMRATFWIKAFINKHNGGEYKQYNCKNEETANYVMCLLNSSLFWWYWICVSDCWHITRKELIGFTIPDNPDFNATNRLAMKLEQKLEETKKYVGTKQTEYEYKHKECVKEIHEIDDYINALYGLTEEESLYIKNFAFRYRIGGGVEDEYN</sequence>
<comment type="caution">
    <text evidence="7">The sequence shown here is derived from an EMBL/GenBank/DDBJ whole genome shotgun (WGS) entry which is preliminary data.</text>
</comment>
<dbReference type="EC" id="2.1.1.72" evidence="1"/>
<dbReference type="InterPro" id="IPR050953">
    <property type="entry name" value="N4_N6_ade-DNA_methylase"/>
</dbReference>
<dbReference type="InterPro" id="IPR029063">
    <property type="entry name" value="SAM-dependent_MTases_sf"/>
</dbReference>
<evidence type="ECO:0000259" key="6">
    <source>
        <dbReference type="Pfam" id="PF07669"/>
    </source>
</evidence>
<dbReference type="PRINTS" id="PR00507">
    <property type="entry name" value="N12N6MTFRASE"/>
</dbReference>
<keyword evidence="3 7" id="KW-0808">Transferase</keyword>
<evidence type="ECO:0000256" key="1">
    <source>
        <dbReference type="ARBA" id="ARBA00011900"/>
    </source>
</evidence>
<dbReference type="GO" id="GO:0006304">
    <property type="term" value="P:DNA modification"/>
    <property type="evidence" value="ECO:0007669"/>
    <property type="project" value="InterPro"/>
</dbReference>
<dbReference type="GO" id="GO:0032259">
    <property type="term" value="P:methylation"/>
    <property type="evidence" value="ECO:0007669"/>
    <property type="project" value="UniProtKB-KW"/>
</dbReference>
<dbReference type="PROSITE" id="PS00092">
    <property type="entry name" value="N6_MTASE"/>
    <property type="match status" value="1"/>
</dbReference>
<dbReference type="OrthoDB" id="9815272at2"/>
<protein>
    <recommendedName>
        <fullName evidence="1">site-specific DNA-methyltransferase (adenine-specific)</fullName>
        <ecNumber evidence="1">2.1.1.72</ecNumber>
    </recommendedName>
</protein>
<dbReference type="RefSeq" id="WP_135269764.1">
    <property type="nucleotide sequence ID" value="NZ_SRIB01000001.1"/>
</dbReference>
<dbReference type="PANTHER" id="PTHR33841">
    <property type="entry name" value="DNA METHYLTRANSFERASE YEEA-RELATED"/>
    <property type="match status" value="1"/>
</dbReference>
<dbReference type="Pfam" id="PF07669">
    <property type="entry name" value="Eco57I"/>
    <property type="match status" value="1"/>
</dbReference>
<dbReference type="SUPFAM" id="SSF53335">
    <property type="entry name" value="S-adenosyl-L-methionine-dependent methyltransferases"/>
    <property type="match status" value="1"/>
</dbReference>
<dbReference type="EMBL" id="SRIB01000001">
    <property type="protein sequence ID" value="TFZ41609.1"/>
    <property type="molecule type" value="Genomic_DNA"/>
</dbReference>
<dbReference type="Proteomes" id="UP000298381">
    <property type="component" value="Unassembled WGS sequence"/>
</dbReference>
<evidence type="ECO:0000256" key="5">
    <source>
        <dbReference type="ARBA" id="ARBA00047942"/>
    </source>
</evidence>
<keyword evidence="4" id="KW-0949">S-adenosyl-L-methionine</keyword>
<dbReference type="GO" id="GO:0009007">
    <property type="term" value="F:site-specific DNA-methyltransferase (adenine-specific) activity"/>
    <property type="evidence" value="ECO:0007669"/>
    <property type="project" value="UniProtKB-EC"/>
</dbReference>
<dbReference type="Gene3D" id="3.40.50.150">
    <property type="entry name" value="Vaccinia Virus protein VP39"/>
    <property type="match status" value="1"/>
</dbReference>
<feature type="domain" description="Type II methyltransferase M.TaqI-like" evidence="6">
    <location>
        <begin position="164"/>
        <end position="284"/>
    </location>
</feature>
<keyword evidence="2 7" id="KW-0489">Methyltransferase</keyword>
<evidence type="ECO:0000256" key="2">
    <source>
        <dbReference type="ARBA" id="ARBA00022603"/>
    </source>
</evidence>
<evidence type="ECO:0000313" key="7">
    <source>
        <dbReference type="EMBL" id="TFZ41609.1"/>
    </source>
</evidence>
<dbReference type="PANTHER" id="PTHR33841:SF1">
    <property type="entry name" value="DNA METHYLTRANSFERASE A"/>
    <property type="match status" value="1"/>
</dbReference>
<evidence type="ECO:0000256" key="3">
    <source>
        <dbReference type="ARBA" id="ARBA00022679"/>
    </source>
</evidence>
<dbReference type="InterPro" id="IPR002052">
    <property type="entry name" value="DNA_methylase_N6_adenine_CS"/>
</dbReference>
<organism evidence="7 8">
    <name type="scientific">Soehngenia longivitae</name>
    <dbReference type="NCBI Taxonomy" id="2562294"/>
    <lineage>
        <taxon>Bacteria</taxon>
        <taxon>Bacillati</taxon>
        <taxon>Bacillota</taxon>
        <taxon>Tissierellia</taxon>
        <taxon>Tissierellales</taxon>
        <taxon>Tissierellaceae</taxon>
        <taxon>Soehngenia</taxon>
    </lineage>
</organism>
<name>A0A4Z0D9N0_9FIRM</name>